<protein>
    <recommendedName>
        <fullName evidence="3">G domain-containing protein</fullName>
    </recommendedName>
</protein>
<dbReference type="InterPro" id="IPR027417">
    <property type="entry name" value="P-loop_NTPase"/>
</dbReference>
<proteinExistence type="predicted"/>
<accession>A0ABY8RD28</accession>
<reference evidence="1 2" key="1">
    <citation type="submission" date="2023-05" db="EMBL/GenBank/DDBJ databases">
        <title>Genomic insight into Chryseobacterium sp. wdc7 isolated forest soil (Gotjawal).</title>
        <authorList>
            <person name="Park S.-J."/>
        </authorList>
    </citation>
    <scope>NUCLEOTIDE SEQUENCE [LARGE SCALE GENOMIC DNA]</scope>
    <source>
        <strain evidence="2">wdc7</strain>
    </source>
</reference>
<gene>
    <name evidence="1" type="ORF">QGN23_01055</name>
</gene>
<name>A0ABY8RD28_9FLAO</name>
<keyword evidence="2" id="KW-1185">Reference proteome</keyword>
<evidence type="ECO:0000313" key="2">
    <source>
        <dbReference type="Proteomes" id="UP001241656"/>
    </source>
</evidence>
<sequence>MSRIIALKGRGNSGKTTTINLLPNILLANGYSRVAGMYQNHGSDFLDVFENGKQRVGVTSSGDTYDLVHDRLTDLINAKCDVCVCACRTSGGTHTAIYNFTGYTSHFEQKTYAATPAQEPIINAADANKLFSLI</sequence>
<evidence type="ECO:0008006" key="3">
    <source>
        <dbReference type="Google" id="ProtNLM"/>
    </source>
</evidence>
<evidence type="ECO:0000313" key="1">
    <source>
        <dbReference type="EMBL" id="WHF51881.1"/>
    </source>
</evidence>
<dbReference type="RefSeq" id="WP_282905198.1">
    <property type="nucleotide sequence ID" value="NZ_CP124855.1"/>
</dbReference>
<dbReference type="SUPFAM" id="SSF52540">
    <property type="entry name" value="P-loop containing nucleoside triphosphate hydrolases"/>
    <property type="match status" value="1"/>
</dbReference>
<organism evidence="1 2">
    <name type="scientific">Chryseobacterium gotjawalense</name>
    <dbReference type="NCBI Taxonomy" id="3042315"/>
    <lineage>
        <taxon>Bacteria</taxon>
        <taxon>Pseudomonadati</taxon>
        <taxon>Bacteroidota</taxon>
        <taxon>Flavobacteriia</taxon>
        <taxon>Flavobacteriales</taxon>
        <taxon>Weeksellaceae</taxon>
        <taxon>Chryseobacterium group</taxon>
        <taxon>Chryseobacterium</taxon>
    </lineage>
</organism>
<dbReference type="EMBL" id="CP124855">
    <property type="protein sequence ID" value="WHF51881.1"/>
    <property type="molecule type" value="Genomic_DNA"/>
</dbReference>
<dbReference type="Proteomes" id="UP001241656">
    <property type="component" value="Chromosome"/>
</dbReference>